<dbReference type="GO" id="GO:0005524">
    <property type="term" value="F:ATP binding"/>
    <property type="evidence" value="ECO:0007669"/>
    <property type="project" value="UniProtKB-KW"/>
</dbReference>
<dbReference type="InterPro" id="IPR003593">
    <property type="entry name" value="AAA+_ATPase"/>
</dbReference>
<evidence type="ECO:0000259" key="4">
    <source>
        <dbReference type="PROSITE" id="PS50893"/>
    </source>
</evidence>
<dbReference type="SUPFAM" id="SSF52540">
    <property type="entry name" value="P-loop containing nucleoside triphosphate hydrolases"/>
    <property type="match status" value="1"/>
</dbReference>
<feature type="domain" description="ABC transporter" evidence="4">
    <location>
        <begin position="5"/>
        <end position="215"/>
    </location>
</feature>
<proteinExistence type="predicted"/>
<accession>A0A841HXD2</accession>
<comment type="caution">
    <text evidence="5">The sequence shown here is derived from an EMBL/GenBank/DDBJ whole genome shotgun (WGS) entry which is preliminary data.</text>
</comment>
<sequence length="324" mass="34592">MDVRYRLDRPLRLDVRLEVQGLTALLGPSGSGKTSLLRALAGLLPAEGEPFAGLAPERRPVGYLPQTYALFPHLSALNNVAFPLAHLPPRAARARAAALLERVGLAGLEDRYPRQLSGGQQQRVGIARALAREPALLLLDEPTAALDAAVRQDLLEELAHLIGTLEVPVLAATHDLLLAQHARRVAVLSGGRVVQQGSPQAVFWTPATLEVARMVGYANVFPGRAVPLGAGRARLETEAGSLEVSCPPWLEAPEAVWWGARPEVWTLGGGELRLRARVAGCAGLMPLVRAGGLEVRLPARALPEGEFELGLGGAEVHLMPWRIG</sequence>
<dbReference type="SMART" id="SM00382">
    <property type="entry name" value="AAA"/>
    <property type="match status" value="1"/>
</dbReference>
<dbReference type="InterPro" id="IPR027417">
    <property type="entry name" value="P-loop_NTPase"/>
</dbReference>
<gene>
    <name evidence="5" type="ORF">HNR42_000983</name>
</gene>
<dbReference type="PROSITE" id="PS00211">
    <property type="entry name" value="ABC_TRANSPORTER_1"/>
    <property type="match status" value="1"/>
</dbReference>
<dbReference type="EMBL" id="JACHHG010000003">
    <property type="protein sequence ID" value="MBB6097566.1"/>
    <property type="molecule type" value="Genomic_DNA"/>
</dbReference>
<dbReference type="Pfam" id="PF00005">
    <property type="entry name" value="ABC_tran"/>
    <property type="match status" value="1"/>
</dbReference>
<protein>
    <submittedName>
        <fullName evidence="5">Molybdate transport system ATP-binding protein</fullName>
    </submittedName>
</protein>
<evidence type="ECO:0000256" key="2">
    <source>
        <dbReference type="ARBA" id="ARBA00022741"/>
    </source>
</evidence>
<dbReference type="GO" id="GO:0016887">
    <property type="term" value="F:ATP hydrolysis activity"/>
    <property type="evidence" value="ECO:0007669"/>
    <property type="project" value="InterPro"/>
</dbReference>
<evidence type="ECO:0000313" key="5">
    <source>
        <dbReference type="EMBL" id="MBB6097566.1"/>
    </source>
</evidence>
<dbReference type="AlphaFoldDB" id="A0A841HXD2"/>
<dbReference type="InterPro" id="IPR050093">
    <property type="entry name" value="ABC_SmlMolc_Importer"/>
</dbReference>
<name>A0A841HXD2_9DEIO</name>
<dbReference type="PROSITE" id="PS50893">
    <property type="entry name" value="ABC_TRANSPORTER_2"/>
    <property type="match status" value="1"/>
</dbReference>
<evidence type="ECO:0000256" key="3">
    <source>
        <dbReference type="ARBA" id="ARBA00022840"/>
    </source>
</evidence>
<keyword evidence="6" id="KW-1185">Reference proteome</keyword>
<dbReference type="Proteomes" id="UP000569951">
    <property type="component" value="Unassembled WGS sequence"/>
</dbReference>
<dbReference type="InterPro" id="IPR017871">
    <property type="entry name" value="ABC_transporter-like_CS"/>
</dbReference>
<dbReference type="RefSeq" id="WP_183985125.1">
    <property type="nucleotide sequence ID" value="NZ_JACHHG010000003.1"/>
</dbReference>
<dbReference type="Gene3D" id="3.40.50.300">
    <property type="entry name" value="P-loop containing nucleotide triphosphate hydrolases"/>
    <property type="match status" value="1"/>
</dbReference>
<dbReference type="InterPro" id="IPR003439">
    <property type="entry name" value="ABC_transporter-like_ATP-bd"/>
</dbReference>
<evidence type="ECO:0000313" key="6">
    <source>
        <dbReference type="Proteomes" id="UP000569951"/>
    </source>
</evidence>
<dbReference type="PANTHER" id="PTHR42781:SF4">
    <property type="entry name" value="SPERMIDINE_PUTRESCINE IMPORT ATP-BINDING PROTEIN POTA"/>
    <property type="match status" value="1"/>
</dbReference>
<organism evidence="5 6">
    <name type="scientific">Deinobacterium chartae</name>
    <dbReference type="NCBI Taxonomy" id="521158"/>
    <lineage>
        <taxon>Bacteria</taxon>
        <taxon>Thermotogati</taxon>
        <taxon>Deinococcota</taxon>
        <taxon>Deinococci</taxon>
        <taxon>Deinococcales</taxon>
        <taxon>Deinococcaceae</taxon>
        <taxon>Deinobacterium</taxon>
    </lineage>
</organism>
<keyword evidence="3 5" id="KW-0067">ATP-binding</keyword>
<keyword evidence="1" id="KW-0813">Transport</keyword>
<evidence type="ECO:0000256" key="1">
    <source>
        <dbReference type="ARBA" id="ARBA00022448"/>
    </source>
</evidence>
<keyword evidence="2" id="KW-0547">Nucleotide-binding</keyword>
<reference evidence="5 6" key="1">
    <citation type="submission" date="2020-08" db="EMBL/GenBank/DDBJ databases">
        <title>Genomic Encyclopedia of Type Strains, Phase IV (KMG-IV): sequencing the most valuable type-strain genomes for metagenomic binning, comparative biology and taxonomic classification.</title>
        <authorList>
            <person name="Goeker M."/>
        </authorList>
    </citation>
    <scope>NUCLEOTIDE SEQUENCE [LARGE SCALE GENOMIC DNA]</scope>
    <source>
        <strain evidence="5 6">DSM 21458</strain>
    </source>
</reference>
<dbReference type="PANTHER" id="PTHR42781">
    <property type="entry name" value="SPERMIDINE/PUTRESCINE IMPORT ATP-BINDING PROTEIN POTA"/>
    <property type="match status" value="1"/>
</dbReference>